<evidence type="ECO:0000313" key="1">
    <source>
        <dbReference type="EnsemblPlants" id="EMT05986"/>
    </source>
</evidence>
<organism evidence="1">
    <name type="scientific">Aegilops tauschii</name>
    <name type="common">Tausch's goatgrass</name>
    <name type="synonym">Aegilops squarrosa</name>
    <dbReference type="NCBI Taxonomy" id="37682"/>
    <lineage>
        <taxon>Eukaryota</taxon>
        <taxon>Viridiplantae</taxon>
        <taxon>Streptophyta</taxon>
        <taxon>Embryophyta</taxon>
        <taxon>Tracheophyta</taxon>
        <taxon>Spermatophyta</taxon>
        <taxon>Magnoliopsida</taxon>
        <taxon>Liliopsida</taxon>
        <taxon>Poales</taxon>
        <taxon>Poaceae</taxon>
        <taxon>BOP clade</taxon>
        <taxon>Pooideae</taxon>
        <taxon>Triticodae</taxon>
        <taxon>Triticeae</taxon>
        <taxon>Triticinae</taxon>
        <taxon>Aegilops</taxon>
    </lineage>
</organism>
<name>M8AN76_AEGTA</name>
<dbReference type="EnsemblPlants" id="EMT05986">
    <property type="protein sequence ID" value="EMT05986"/>
    <property type="gene ID" value="F775_44053"/>
</dbReference>
<proteinExistence type="predicted"/>
<dbReference type="SUPFAM" id="SSF57850">
    <property type="entry name" value="RING/U-box"/>
    <property type="match status" value="1"/>
</dbReference>
<dbReference type="AlphaFoldDB" id="M8AN76"/>
<accession>M8AN76</accession>
<dbReference type="PROSITE" id="PS50089">
    <property type="entry name" value="ZF_RING_2"/>
    <property type="match status" value="1"/>
</dbReference>
<sequence>MDLRLPKLVHVQRADEAEATDGEDMGCERPAKRRKVVAEEVAGQECPVCFELLENDVAVWPGCSLPHVFHCACLKLTLTGSELCPLCRHRLSIST</sequence>
<dbReference type="Gene3D" id="3.30.40.10">
    <property type="entry name" value="Zinc/RING finger domain, C3HC4 (zinc finger)"/>
    <property type="match status" value="1"/>
</dbReference>
<dbReference type="InterPro" id="IPR001841">
    <property type="entry name" value="Znf_RING"/>
</dbReference>
<protein>
    <submittedName>
        <fullName evidence="1">Uncharacterized protein</fullName>
    </submittedName>
</protein>
<dbReference type="CDD" id="cd16448">
    <property type="entry name" value="RING-H2"/>
    <property type="match status" value="1"/>
</dbReference>
<dbReference type="InterPro" id="IPR013083">
    <property type="entry name" value="Znf_RING/FYVE/PHD"/>
</dbReference>
<dbReference type="Pfam" id="PF13639">
    <property type="entry name" value="zf-RING_2"/>
    <property type="match status" value="1"/>
</dbReference>
<reference evidence="1" key="1">
    <citation type="submission" date="2015-06" db="UniProtKB">
        <authorList>
            <consortium name="EnsemblPlants"/>
        </authorList>
    </citation>
    <scope>IDENTIFICATION</scope>
</reference>